<keyword evidence="2" id="KW-0342">GTP-binding</keyword>
<dbReference type="GO" id="GO:0032543">
    <property type="term" value="P:mitochondrial translation"/>
    <property type="evidence" value="ECO:0007669"/>
    <property type="project" value="TreeGrafter"/>
</dbReference>
<feature type="non-terminal residue" evidence="3">
    <location>
        <position position="61"/>
    </location>
</feature>
<dbReference type="EMBL" id="JAHRHJ020000005">
    <property type="protein sequence ID" value="KAH9315928.1"/>
    <property type="molecule type" value="Genomic_DNA"/>
</dbReference>
<reference evidence="3 4" key="1">
    <citation type="journal article" date="2021" name="Nat. Plants">
        <title>The Taxus genome provides insights into paclitaxel biosynthesis.</title>
        <authorList>
            <person name="Xiong X."/>
            <person name="Gou J."/>
            <person name="Liao Q."/>
            <person name="Li Y."/>
            <person name="Zhou Q."/>
            <person name="Bi G."/>
            <person name="Li C."/>
            <person name="Du R."/>
            <person name="Wang X."/>
            <person name="Sun T."/>
            <person name="Guo L."/>
            <person name="Liang H."/>
            <person name="Lu P."/>
            <person name="Wu Y."/>
            <person name="Zhang Z."/>
            <person name="Ro D.K."/>
            <person name="Shang Y."/>
            <person name="Huang S."/>
            <person name="Yan J."/>
        </authorList>
    </citation>
    <scope>NUCLEOTIDE SEQUENCE [LARGE SCALE GENOMIC DNA]</scope>
    <source>
        <strain evidence="3">Ta-2019</strain>
    </source>
</reference>
<dbReference type="PANTHER" id="PTHR45782:SF4">
    <property type="entry name" value="MITOCHONDRIAL RIBOSOME-ASSOCIATED GTPASE 1"/>
    <property type="match status" value="1"/>
</dbReference>
<evidence type="ECO:0000313" key="4">
    <source>
        <dbReference type="Proteomes" id="UP000824469"/>
    </source>
</evidence>
<dbReference type="GO" id="GO:0005739">
    <property type="term" value="C:mitochondrion"/>
    <property type="evidence" value="ECO:0007669"/>
    <property type="project" value="TreeGrafter"/>
</dbReference>
<keyword evidence="4" id="KW-1185">Reference proteome</keyword>
<organism evidence="3 4">
    <name type="scientific">Taxus chinensis</name>
    <name type="common">Chinese yew</name>
    <name type="synonym">Taxus wallichiana var. chinensis</name>
    <dbReference type="NCBI Taxonomy" id="29808"/>
    <lineage>
        <taxon>Eukaryota</taxon>
        <taxon>Viridiplantae</taxon>
        <taxon>Streptophyta</taxon>
        <taxon>Embryophyta</taxon>
        <taxon>Tracheophyta</taxon>
        <taxon>Spermatophyta</taxon>
        <taxon>Pinopsida</taxon>
        <taxon>Pinidae</taxon>
        <taxon>Conifers II</taxon>
        <taxon>Cupressales</taxon>
        <taxon>Taxaceae</taxon>
        <taxon>Taxus</taxon>
    </lineage>
</organism>
<protein>
    <submittedName>
        <fullName evidence="3">Uncharacterized protein</fullName>
    </submittedName>
</protein>
<dbReference type="InterPro" id="IPR027417">
    <property type="entry name" value="P-loop_NTPase"/>
</dbReference>
<dbReference type="GO" id="GO:0005525">
    <property type="term" value="F:GTP binding"/>
    <property type="evidence" value="ECO:0007669"/>
    <property type="project" value="UniProtKB-KW"/>
</dbReference>
<keyword evidence="1" id="KW-0547">Nucleotide-binding</keyword>
<feature type="non-terminal residue" evidence="3">
    <location>
        <position position="1"/>
    </location>
</feature>
<comment type="caution">
    <text evidence="3">The sequence shown here is derived from an EMBL/GenBank/DDBJ whole genome shotgun (WGS) entry which is preliminary data.</text>
</comment>
<dbReference type="Proteomes" id="UP000824469">
    <property type="component" value="Unassembled WGS sequence"/>
</dbReference>
<dbReference type="PANTHER" id="PTHR45782">
    <property type="entry name" value="MITOCHONDRIAL RIBOSOME-ASSOCIATED GTPASE 1"/>
    <property type="match status" value="1"/>
</dbReference>
<sequence>IPLSSANADLQNVLSQKKRIVVLNKRDLANSNMIHKWTRHFDQHKLCTYFAHAHSKNNISK</sequence>
<evidence type="ECO:0000313" key="3">
    <source>
        <dbReference type="EMBL" id="KAH9315928.1"/>
    </source>
</evidence>
<gene>
    <name evidence="3" type="ORF">KI387_024555</name>
</gene>
<accession>A0AA38G615</accession>
<dbReference type="Gene3D" id="3.40.50.300">
    <property type="entry name" value="P-loop containing nucleotide triphosphate hydrolases"/>
    <property type="match status" value="1"/>
</dbReference>
<dbReference type="AlphaFoldDB" id="A0AA38G615"/>
<name>A0AA38G615_TAXCH</name>
<evidence type="ECO:0000256" key="2">
    <source>
        <dbReference type="ARBA" id="ARBA00023134"/>
    </source>
</evidence>
<dbReference type="SUPFAM" id="SSF52540">
    <property type="entry name" value="P-loop containing nucleoside triphosphate hydrolases"/>
    <property type="match status" value="1"/>
</dbReference>
<dbReference type="GO" id="GO:0003924">
    <property type="term" value="F:GTPase activity"/>
    <property type="evidence" value="ECO:0007669"/>
    <property type="project" value="TreeGrafter"/>
</dbReference>
<proteinExistence type="predicted"/>
<evidence type="ECO:0000256" key="1">
    <source>
        <dbReference type="ARBA" id="ARBA00022741"/>
    </source>
</evidence>